<dbReference type="Proteomes" id="UP001498398">
    <property type="component" value="Unassembled WGS sequence"/>
</dbReference>
<reference evidence="3 5" key="1">
    <citation type="submission" date="2024-01" db="EMBL/GenBank/DDBJ databases">
        <title>A draft genome for the cacao thread blight pathogen Marasmiellus scandens.</title>
        <authorList>
            <person name="Baruah I.K."/>
            <person name="Leung J."/>
            <person name="Bukari Y."/>
            <person name="Amoako-Attah I."/>
            <person name="Meinhardt L.W."/>
            <person name="Bailey B.A."/>
            <person name="Cohen S.P."/>
        </authorList>
    </citation>
    <scope>NUCLEOTIDE SEQUENCE [LARGE SCALE GENOMIC DNA]</scope>
    <source>
        <strain evidence="3 5">GH-19</strain>
    </source>
</reference>
<dbReference type="EMBL" id="JBANRG010000006">
    <property type="protein sequence ID" value="KAK7465645.1"/>
    <property type="molecule type" value="Genomic_DNA"/>
</dbReference>
<keyword evidence="5" id="KW-1185">Reference proteome</keyword>
<feature type="region of interest" description="Disordered" evidence="1">
    <location>
        <begin position="131"/>
        <end position="236"/>
    </location>
</feature>
<keyword evidence="2" id="KW-0472">Membrane</keyword>
<keyword evidence="2" id="KW-0812">Transmembrane</keyword>
<accession>A0ABR1JQU9</accession>
<evidence type="ECO:0000256" key="2">
    <source>
        <dbReference type="SAM" id="Phobius"/>
    </source>
</evidence>
<feature type="compositionally biased region" description="Basic and acidic residues" evidence="1">
    <location>
        <begin position="215"/>
        <end position="236"/>
    </location>
</feature>
<feature type="transmembrane region" description="Helical" evidence="2">
    <location>
        <begin position="53"/>
        <end position="70"/>
    </location>
</feature>
<sequence length="236" mass="25897">MSEDLIKHALVAAQYPPSHVARLLQSERDAGTISHKDSMLTVAFVSSVQSMRYYMPLSGATFGALALFAIRGRGFSFPRRAFAITSAVTIGHLFPATAASFKFRSYAKSLDDPQSVVQALKHVHQKARLPIDDESEFSSDAPFETPVSTNASSVSQPPLPQNTAAETQKSSSKWNEIRALNSNKAPASSWDVLRQKHERTQVPSSSPTPQSVDSDSERARAQADFDAMVDRERNMK</sequence>
<feature type="compositionally biased region" description="Polar residues" evidence="1">
    <location>
        <begin position="146"/>
        <end position="186"/>
    </location>
</feature>
<comment type="caution">
    <text evidence="3">The sequence shown here is derived from an EMBL/GenBank/DDBJ whole genome shotgun (WGS) entry which is preliminary data.</text>
</comment>
<proteinExistence type="predicted"/>
<evidence type="ECO:0000313" key="5">
    <source>
        <dbReference type="Proteomes" id="UP001498398"/>
    </source>
</evidence>
<keyword evidence="2" id="KW-1133">Transmembrane helix</keyword>
<evidence type="ECO:0000313" key="3">
    <source>
        <dbReference type="EMBL" id="KAK7463677.1"/>
    </source>
</evidence>
<name>A0ABR1JQU9_9AGAR</name>
<evidence type="ECO:0000256" key="1">
    <source>
        <dbReference type="SAM" id="MobiDB-lite"/>
    </source>
</evidence>
<gene>
    <name evidence="4" type="ORF">VKT23_005617</name>
    <name evidence="3" type="ORF">VKT23_007020</name>
</gene>
<organism evidence="3 5">
    <name type="scientific">Marasmiellus scandens</name>
    <dbReference type="NCBI Taxonomy" id="2682957"/>
    <lineage>
        <taxon>Eukaryota</taxon>
        <taxon>Fungi</taxon>
        <taxon>Dikarya</taxon>
        <taxon>Basidiomycota</taxon>
        <taxon>Agaricomycotina</taxon>
        <taxon>Agaricomycetes</taxon>
        <taxon>Agaricomycetidae</taxon>
        <taxon>Agaricales</taxon>
        <taxon>Marasmiineae</taxon>
        <taxon>Omphalotaceae</taxon>
        <taxon>Marasmiellus</taxon>
    </lineage>
</organism>
<dbReference type="EMBL" id="JBANRG010000009">
    <property type="protein sequence ID" value="KAK7463677.1"/>
    <property type="molecule type" value="Genomic_DNA"/>
</dbReference>
<evidence type="ECO:0000313" key="4">
    <source>
        <dbReference type="EMBL" id="KAK7465645.1"/>
    </source>
</evidence>
<protein>
    <recommendedName>
        <fullName evidence="6">Transmembrane protein</fullName>
    </recommendedName>
</protein>
<feature type="compositionally biased region" description="Low complexity" evidence="1">
    <location>
        <begin position="201"/>
        <end position="213"/>
    </location>
</feature>
<evidence type="ECO:0008006" key="6">
    <source>
        <dbReference type="Google" id="ProtNLM"/>
    </source>
</evidence>